<feature type="transmembrane region" description="Helical" evidence="5">
    <location>
        <begin position="190"/>
        <end position="215"/>
    </location>
</feature>
<sequence>MAHTTNDPAFEVHWVTDGTDNPKNRSFRYKAFVVTVMGYGATVVSLFSTSYTPSIPGLEKTFGISKTTGLLGVTTYLLGMACGSIVLAPLSEMYGRRTIHLVTLLLFSLLSLPSALATNIESVIVSRFFAAFFGSAMMTNAPGSVNDVVSQRHRTLAFCLWCLGPTNGPVLGSILGGFCFEYLGWRWNNWLIAIMGGVAFCLVACLQETYAPVLLRKKAAEMRAQTGDERWWSRYENKAEFSQLLKVNLSRPFIMMFTEPICAFWDFYIGVVYAILYLCFVAYPISFREDRAWSDGISGLAFCGIGCGITTMILFEPIIRRAASSYPKDPTTGETPPEAIMGIICASGISLAVGQLWFAWTCSPNVHWVAPILAGIPFGAGYGGIFVYGSNYLVDSYGIYAASALAGNTVTRSVLGAFLPLAGPSMYRSLGPNWAGTVLGIIATGCIPIPFVFYFRGGNFRRLSKMVEQINDYNIEDREGRR</sequence>
<gene>
    <name evidence="7" type="ORF">MPH_13735</name>
</gene>
<dbReference type="Pfam" id="PF07690">
    <property type="entry name" value="MFS_1"/>
    <property type="match status" value="1"/>
</dbReference>
<evidence type="ECO:0000256" key="3">
    <source>
        <dbReference type="ARBA" id="ARBA00022989"/>
    </source>
</evidence>
<protein>
    <submittedName>
        <fullName evidence="7">Sugar transporter conserved site</fullName>
    </submittedName>
</protein>
<feature type="domain" description="Major facilitator superfamily (MFS) profile" evidence="6">
    <location>
        <begin position="26"/>
        <end position="482"/>
    </location>
</feature>
<dbReference type="GO" id="GO:0042908">
    <property type="term" value="P:xenobiotic transport"/>
    <property type="evidence" value="ECO:0007669"/>
    <property type="project" value="UniProtKB-ARBA"/>
</dbReference>
<feature type="transmembrane region" description="Helical" evidence="5">
    <location>
        <begin position="366"/>
        <end position="388"/>
    </location>
</feature>
<organism evidence="7 8">
    <name type="scientific">Macrophomina phaseolina (strain MS6)</name>
    <name type="common">Charcoal rot fungus</name>
    <dbReference type="NCBI Taxonomy" id="1126212"/>
    <lineage>
        <taxon>Eukaryota</taxon>
        <taxon>Fungi</taxon>
        <taxon>Dikarya</taxon>
        <taxon>Ascomycota</taxon>
        <taxon>Pezizomycotina</taxon>
        <taxon>Dothideomycetes</taxon>
        <taxon>Dothideomycetes incertae sedis</taxon>
        <taxon>Botryosphaeriales</taxon>
        <taxon>Botryosphaeriaceae</taxon>
        <taxon>Macrophomina</taxon>
    </lineage>
</organism>
<accession>K2QHI9</accession>
<dbReference type="PANTHER" id="PTHR23502">
    <property type="entry name" value="MAJOR FACILITATOR SUPERFAMILY"/>
    <property type="match status" value="1"/>
</dbReference>
<evidence type="ECO:0000256" key="4">
    <source>
        <dbReference type="ARBA" id="ARBA00023136"/>
    </source>
</evidence>
<dbReference type="VEuPathDB" id="FungiDB:MPH_13735"/>
<dbReference type="GO" id="GO:0005886">
    <property type="term" value="C:plasma membrane"/>
    <property type="evidence" value="ECO:0007669"/>
    <property type="project" value="TreeGrafter"/>
</dbReference>
<reference evidence="7 8" key="1">
    <citation type="journal article" date="2012" name="BMC Genomics">
        <title>Tools to kill: Genome of one of the most destructive plant pathogenic fungi Macrophomina phaseolina.</title>
        <authorList>
            <person name="Islam M.S."/>
            <person name="Haque M.S."/>
            <person name="Islam M.M."/>
            <person name="Emdad E.M."/>
            <person name="Halim A."/>
            <person name="Hossen Q.M.M."/>
            <person name="Hossain M.Z."/>
            <person name="Ahmed B."/>
            <person name="Rahim S."/>
            <person name="Rahman M.S."/>
            <person name="Alam M.M."/>
            <person name="Hou S."/>
            <person name="Wan X."/>
            <person name="Saito J.A."/>
            <person name="Alam M."/>
        </authorList>
    </citation>
    <scope>NUCLEOTIDE SEQUENCE [LARGE SCALE GENOMIC DNA]</scope>
    <source>
        <strain evidence="7 8">MS6</strain>
    </source>
</reference>
<keyword evidence="4 5" id="KW-0472">Membrane</keyword>
<dbReference type="InterPro" id="IPR005829">
    <property type="entry name" value="Sugar_transporter_CS"/>
</dbReference>
<feature type="transmembrane region" description="Helical" evidence="5">
    <location>
        <begin position="155"/>
        <end position="178"/>
    </location>
</feature>
<dbReference type="SUPFAM" id="SSF103473">
    <property type="entry name" value="MFS general substrate transporter"/>
    <property type="match status" value="1"/>
</dbReference>
<comment type="caution">
    <text evidence="7">The sequence shown here is derived from an EMBL/GenBank/DDBJ whole genome shotgun (WGS) entry which is preliminary data.</text>
</comment>
<evidence type="ECO:0000313" key="8">
    <source>
        <dbReference type="Proteomes" id="UP000007129"/>
    </source>
</evidence>
<feature type="transmembrane region" description="Helical" evidence="5">
    <location>
        <begin position="31"/>
        <end position="49"/>
    </location>
</feature>
<dbReference type="PANTHER" id="PTHR23502:SF145">
    <property type="entry name" value="MULTIDRUG TRANSPORTER, PUTATIVE-RELATED"/>
    <property type="match status" value="1"/>
</dbReference>
<dbReference type="eggNOG" id="KOG0255">
    <property type="taxonomic scope" value="Eukaryota"/>
</dbReference>
<evidence type="ECO:0000259" key="6">
    <source>
        <dbReference type="PROSITE" id="PS50850"/>
    </source>
</evidence>
<dbReference type="HOGENOM" id="CLU_008455_11_6_1"/>
<dbReference type="GO" id="GO:0022857">
    <property type="term" value="F:transmembrane transporter activity"/>
    <property type="evidence" value="ECO:0007669"/>
    <property type="project" value="InterPro"/>
</dbReference>
<name>K2QHI9_MACPH</name>
<dbReference type="OrthoDB" id="3365399at2759"/>
<feature type="transmembrane region" description="Helical" evidence="5">
    <location>
        <begin position="400"/>
        <end position="422"/>
    </location>
</feature>
<keyword evidence="7" id="KW-0762">Sugar transport</keyword>
<feature type="transmembrane region" description="Helical" evidence="5">
    <location>
        <begin position="297"/>
        <end position="319"/>
    </location>
</feature>
<dbReference type="InParanoid" id="K2QHI9"/>
<dbReference type="GO" id="GO:0140115">
    <property type="term" value="P:export across plasma membrane"/>
    <property type="evidence" value="ECO:0007669"/>
    <property type="project" value="UniProtKB-ARBA"/>
</dbReference>
<dbReference type="PROSITE" id="PS50850">
    <property type="entry name" value="MFS"/>
    <property type="match status" value="1"/>
</dbReference>
<evidence type="ECO:0000256" key="1">
    <source>
        <dbReference type="ARBA" id="ARBA00004141"/>
    </source>
</evidence>
<dbReference type="FunFam" id="1.20.1250.20:FF:000011">
    <property type="entry name" value="MFS multidrug transporter, putative"/>
    <property type="match status" value="1"/>
</dbReference>
<evidence type="ECO:0000313" key="7">
    <source>
        <dbReference type="EMBL" id="EKG09256.1"/>
    </source>
</evidence>
<evidence type="ECO:0000256" key="5">
    <source>
        <dbReference type="SAM" id="Phobius"/>
    </source>
</evidence>
<feature type="transmembrane region" description="Helical" evidence="5">
    <location>
        <begin position="261"/>
        <end position="285"/>
    </location>
</feature>
<dbReference type="STRING" id="1126212.K2QHI9"/>
<dbReference type="InterPro" id="IPR036259">
    <property type="entry name" value="MFS_trans_sf"/>
</dbReference>
<dbReference type="CDD" id="cd17323">
    <property type="entry name" value="MFS_Tpo1_MDR_like"/>
    <property type="match status" value="1"/>
</dbReference>
<dbReference type="InterPro" id="IPR020846">
    <property type="entry name" value="MFS_dom"/>
</dbReference>
<dbReference type="Gene3D" id="1.20.1250.20">
    <property type="entry name" value="MFS general substrate transporter like domains"/>
    <property type="match status" value="1"/>
</dbReference>
<feature type="transmembrane region" description="Helical" evidence="5">
    <location>
        <begin position="434"/>
        <end position="455"/>
    </location>
</feature>
<keyword evidence="7" id="KW-0813">Transport</keyword>
<keyword evidence="2 5" id="KW-0812">Transmembrane</keyword>
<dbReference type="PROSITE" id="PS00216">
    <property type="entry name" value="SUGAR_TRANSPORT_1"/>
    <property type="match status" value="1"/>
</dbReference>
<comment type="subcellular location">
    <subcellularLocation>
        <location evidence="1">Membrane</location>
        <topology evidence="1">Multi-pass membrane protein</topology>
    </subcellularLocation>
</comment>
<dbReference type="EMBL" id="AHHD01000736">
    <property type="protein sequence ID" value="EKG09256.1"/>
    <property type="molecule type" value="Genomic_DNA"/>
</dbReference>
<feature type="transmembrane region" description="Helical" evidence="5">
    <location>
        <begin position="124"/>
        <end position="143"/>
    </location>
</feature>
<feature type="transmembrane region" description="Helical" evidence="5">
    <location>
        <begin position="339"/>
        <end position="360"/>
    </location>
</feature>
<dbReference type="Proteomes" id="UP000007129">
    <property type="component" value="Unassembled WGS sequence"/>
</dbReference>
<feature type="transmembrane region" description="Helical" evidence="5">
    <location>
        <begin position="99"/>
        <end position="118"/>
    </location>
</feature>
<evidence type="ECO:0000256" key="2">
    <source>
        <dbReference type="ARBA" id="ARBA00022692"/>
    </source>
</evidence>
<dbReference type="InterPro" id="IPR011701">
    <property type="entry name" value="MFS"/>
</dbReference>
<proteinExistence type="predicted"/>
<keyword evidence="3 5" id="KW-1133">Transmembrane helix</keyword>
<feature type="transmembrane region" description="Helical" evidence="5">
    <location>
        <begin position="69"/>
        <end position="87"/>
    </location>
</feature>
<dbReference type="AlphaFoldDB" id="K2QHI9"/>